<feature type="region of interest" description="Disordered" evidence="1">
    <location>
        <begin position="106"/>
        <end position="206"/>
    </location>
</feature>
<accession>A0A6H5I6A3</accession>
<evidence type="ECO:0000256" key="1">
    <source>
        <dbReference type="SAM" id="MobiDB-lite"/>
    </source>
</evidence>
<organism evidence="2 3">
    <name type="scientific">Trichogramma brassicae</name>
    <dbReference type="NCBI Taxonomy" id="86971"/>
    <lineage>
        <taxon>Eukaryota</taxon>
        <taxon>Metazoa</taxon>
        <taxon>Ecdysozoa</taxon>
        <taxon>Arthropoda</taxon>
        <taxon>Hexapoda</taxon>
        <taxon>Insecta</taxon>
        <taxon>Pterygota</taxon>
        <taxon>Neoptera</taxon>
        <taxon>Endopterygota</taxon>
        <taxon>Hymenoptera</taxon>
        <taxon>Apocrita</taxon>
        <taxon>Proctotrupomorpha</taxon>
        <taxon>Chalcidoidea</taxon>
        <taxon>Trichogrammatidae</taxon>
        <taxon>Trichogramma</taxon>
    </lineage>
</organism>
<sequence length="241" mass="27077">MLKRKSRLSGLARGRGRVAAEHVLVKDEEPSAFVESSDLRQVVGEIEARHSDEQNKKKHKVSEKTRARALHREADQLYSKELLACGRLDWPSVAASDPLQVDAPTAGQVREIHLPRSGGGLRGRRLGCRARPRRRAHQSALAEREALGPRRSIQRLRPSHRQAARTEETRPGRRPVREDAVRREDPQRPRGLDQGAQGHRTNPSEIWPFGRVAEALAEARPGAPIGEARLSRFLRLLYGTQ</sequence>
<feature type="compositionally biased region" description="Basic and acidic residues" evidence="1">
    <location>
        <begin position="164"/>
        <end position="191"/>
    </location>
</feature>
<feature type="compositionally biased region" description="Basic residues" evidence="1">
    <location>
        <begin position="152"/>
        <end position="163"/>
    </location>
</feature>
<evidence type="ECO:0000313" key="3">
    <source>
        <dbReference type="Proteomes" id="UP000479190"/>
    </source>
</evidence>
<dbReference type="EMBL" id="CADCXV010000661">
    <property type="protein sequence ID" value="CAB0031940.1"/>
    <property type="molecule type" value="Genomic_DNA"/>
</dbReference>
<feature type="compositionally biased region" description="Basic residues" evidence="1">
    <location>
        <begin position="122"/>
        <end position="137"/>
    </location>
</feature>
<name>A0A6H5I6A3_9HYME</name>
<dbReference type="Proteomes" id="UP000479190">
    <property type="component" value="Unassembled WGS sequence"/>
</dbReference>
<protein>
    <submittedName>
        <fullName evidence="2">Uncharacterized protein</fullName>
    </submittedName>
</protein>
<reference evidence="2 3" key="1">
    <citation type="submission" date="2020-02" db="EMBL/GenBank/DDBJ databases">
        <authorList>
            <person name="Ferguson B K."/>
        </authorList>
    </citation>
    <scope>NUCLEOTIDE SEQUENCE [LARGE SCALE GENOMIC DNA]</scope>
</reference>
<proteinExistence type="predicted"/>
<gene>
    <name evidence="2" type="ORF">TBRA_LOCUS3894</name>
</gene>
<keyword evidence="3" id="KW-1185">Reference proteome</keyword>
<dbReference type="AlphaFoldDB" id="A0A6H5I6A3"/>
<feature type="region of interest" description="Disordered" evidence="1">
    <location>
        <begin position="47"/>
        <end position="66"/>
    </location>
</feature>
<evidence type="ECO:0000313" key="2">
    <source>
        <dbReference type="EMBL" id="CAB0031940.1"/>
    </source>
</evidence>